<comment type="caution">
    <text evidence="2">The sequence shown here is derived from an EMBL/GenBank/DDBJ whole genome shotgun (WGS) entry which is preliminary data.</text>
</comment>
<sequence>MKRILYVLCTIVFLLQSCKGTKAISDTGKVKKISAEKVIANHYNHSFNFKTLNARLKVRYSDGERSFSPNVTLRMEKDKTIWLSAKLLGITVAKALITPESFSYYEKGNHTYFEGDFKMLSKWLGADLNFDKVQQMLLGQALFNLREEKYKSAVVDKKYQLIPKKQLELFERLLFVNPDNYKMFSQQLSQGSKNLAINYVDYQRLANQSFPKEIYIVATNNEDNTTLKLEYKTVDYNAKVSFPFTIPAGYTQVTVQ</sequence>
<proteinExistence type="predicted"/>
<evidence type="ECO:0000256" key="1">
    <source>
        <dbReference type="ARBA" id="ARBA00022729"/>
    </source>
</evidence>
<dbReference type="InterPro" id="IPR025634">
    <property type="entry name" value="DUF4292"/>
</dbReference>
<dbReference type="EMBL" id="JBHULX010000004">
    <property type="protein sequence ID" value="MFD2590339.1"/>
    <property type="molecule type" value="Genomic_DNA"/>
</dbReference>
<dbReference type="SUPFAM" id="SSF89392">
    <property type="entry name" value="Prokaryotic lipoproteins and lipoprotein localization factors"/>
    <property type="match status" value="1"/>
</dbReference>
<dbReference type="Gene3D" id="2.50.20.10">
    <property type="entry name" value="Lipoprotein localisation LolA/LolB/LppX"/>
    <property type="match status" value="1"/>
</dbReference>
<dbReference type="Pfam" id="PF14125">
    <property type="entry name" value="DUF4292"/>
    <property type="match status" value="1"/>
</dbReference>
<name>A0ABW5N5Y2_9FLAO</name>
<dbReference type="Proteomes" id="UP001597459">
    <property type="component" value="Unassembled WGS sequence"/>
</dbReference>
<evidence type="ECO:0000313" key="2">
    <source>
        <dbReference type="EMBL" id="MFD2590339.1"/>
    </source>
</evidence>
<keyword evidence="3" id="KW-1185">Reference proteome</keyword>
<gene>
    <name evidence="2" type="ORF">ACFSTE_05810</name>
</gene>
<evidence type="ECO:0000313" key="3">
    <source>
        <dbReference type="Proteomes" id="UP001597459"/>
    </source>
</evidence>
<accession>A0ABW5N5Y2</accession>
<organism evidence="2 3">
    <name type="scientific">Aquimarina hainanensis</name>
    <dbReference type="NCBI Taxonomy" id="1578017"/>
    <lineage>
        <taxon>Bacteria</taxon>
        <taxon>Pseudomonadati</taxon>
        <taxon>Bacteroidota</taxon>
        <taxon>Flavobacteriia</taxon>
        <taxon>Flavobacteriales</taxon>
        <taxon>Flavobacteriaceae</taxon>
        <taxon>Aquimarina</taxon>
    </lineage>
</organism>
<reference evidence="3" key="1">
    <citation type="journal article" date="2019" name="Int. J. Syst. Evol. Microbiol.">
        <title>The Global Catalogue of Microorganisms (GCM) 10K type strain sequencing project: providing services to taxonomists for standard genome sequencing and annotation.</title>
        <authorList>
            <consortium name="The Broad Institute Genomics Platform"/>
            <consortium name="The Broad Institute Genome Sequencing Center for Infectious Disease"/>
            <person name="Wu L."/>
            <person name="Ma J."/>
        </authorList>
    </citation>
    <scope>NUCLEOTIDE SEQUENCE [LARGE SCALE GENOMIC DNA]</scope>
    <source>
        <strain evidence="3">KCTC 42423</strain>
    </source>
</reference>
<keyword evidence="1" id="KW-0732">Signal</keyword>
<protein>
    <submittedName>
        <fullName evidence="2">DUF4292 domain-containing protein</fullName>
    </submittedName>
</protein>
<dbReference type="InterPro" id="IPR029046">
    <property type="entry name" value="LolA/LolB/LppX"/>
</dbReference>
<dbReference type="PROSITE" id="PS51257">
    <property type="entry name" value="PROKAR_LIPOPROTEIN"/>
    <property type="match status" value="1"/>
</dbReference>
<dbReference type="RefSeq" id="WP_176028244.1">
    <property type="nucleotide sequence ID" value="NZ_JBHSJV010000001.1"/>
</dbReference>